<dbReference type="AlphaFoldDB" id="I3W341"/>
<reference evidence="1" key="1">
    <citation type="submission" date="2012-01" db="EMBL/GenBank/DDBJ databases">
        <authorList>
            <person name="Summers A.O."/>
            <person name="Wireman J."/>
        </authorList>
    </citation>
    <scope>NUCLEOTIDE SEQUENCE</scope>
    <source>
        <strain evidence="1">14</strain>
        <plasmid evidence="1">p14-120</plasmid>
    </source>
</reference>
<proteinExistence type="predicted"/>
<accession>I3W341</accession>
<organism evidence="1">
    <name type="scientific">Salmonella sp. 14</name>
    <dbReference type="NCBI Taxonomy" id="1179812"/>
    <lineage>
        <taxon>Bacteria</taxon>
        <taxon>Pseudomonadati</taxon>
        <taxon>Pseudomonadota</taxon>
        <taxon>Gammaproteobacteria</taxon>
        <taxon>Enterobacterales</taxon>
        <taxon>Enterobacteriaceae</taxon>
        <taxon>Salmonella</taxon>
    </lineage>
</organism>
<sequence length="40" mass="4760">MPPFFLTFDIDAWCQKYLLIKNRTVLPSFQSNTVKIKRKA</sequence>
<geneLocation type="plasmid" evidence="1">
    <name>p14-120</name>
</geneLocation>
<name>I3W341_9ENTR</name>
<protein>
    <submittedName>
        <fullName evidence="1">Uncharacterized protein</fullName>
    </submittedName>
</protein>
<evidence type="ECO:0000313" key="1">
    <source>
        <dbReference type="EMBL" id="AFK90018.1"/>
    </source>
</evidence>
<keyword evidence="1" id="KW-0614">Plasmid</keyword>
<dbReference type="EMBL" id="JQ418538">
    <property type="protein sequence ID" value="AFK90018.1"/>
    <property type="molecule type" value="Genomic_DNA"/>
</dbReference>